<evidence type="ECO:0000256" key="1">
    <source>
        <dbReference type="ARBA" id="ARBA00023015"/>
    </source>
</evidence>
<evidence type="ECO:0000256" key="2">
    <source>
        <dbReference type="ARBA" id="ARBA00023125"/>
    </source>
</evidence>
<proteinExistence type="predicted"/>
<name>A0A560F0Y7_9PROT</name>
<dbReference type="GO" id="GO:0003700">
    <property type="term" value="F:DNA-binding transcription factor activity"/>
    <property type="evidence" value="ECO:0007669"/>
    <property type="project" value="InterPro"/>
</dbReference>
<dbReference type="EMBL" id="VITN01000015">
    <property type="protein sequence ID" value="TWB15300.1"/>
    <property type="molecule type" value="Genomic_DNA"/>
</dbReference>
<protein>
    <submittedName>
        <fullName evidence="5">GntR family transcriptional regulator</fullName>
    </submittedName>
</protein>
<dbReference type="InterPro" id="IPR036388">
    <property type="entry name" value="WH-like_DNA-bd_sf"/>
</dbReference>
<dbReference type="Proteomes" id="UP000319859">
    <property type="component" value="Unassembled WGS sequence"/>
</dbReference>
<organism evidence="5 6">
    <name type="scientific">Nitrospirillum amazonense</name>
    <dbReference type="NCBI Taxonomy" id="28077"/>
    <lineage>
        <taxon>Bacteria</taxon>
        <taxon>Pseudomonadati</taxon>
        <taxon>Pseudomonadota</taxon>
        <taxon>Alphaproteobacteria</taxon>
        <taxon>Rhodospirillales</taxon>
        <taxon>Azospirillaceae</taxon>
        <taxon>Nitrospirillum</taxon>
    </lineage>
</organism>
<reference evidence="5 6" key="1">
    <citation type="submission" date="2019-06" db="EMBL/GenBank/DDBJ databases">
        <title>Genomic Encyclopedia of Type Strains, Phase IV (KMG-V): Genome sequencing to study the core and pangenomes of soil and plant-associated prokaryotes.</title>
        <authorList>
            <person name="Whitman W."/>
        </authorList>
    </citation>
    <scope>NUCLEOTIDE SEQUENCE [LARGE SCALE GENOMIC DNA]</scope>
    <source>
        <strain evidence="5 6">BR 11880</strain>
    </source>
</reference>
<dbReference type="SMART" id="SM00345">
    <property type="entry name" value="HTH_GNTR"/>
    <property type="match status" value="1"/>
</dbReference>
<dbReference type="PANTHER" id="PTHR43537:SF49">
    <property type="entry name" value="TRANSCRIPTIONAL REGULATORY PROTEIN"/>
    <property type="match status" value="1"/>
</dbReference>
<comment type="caution">
    <text evidence="5">The sequence shown here is derived from an EMBL/GenBank/DDBJ whole genome shotgun (WGS) entry which is preliminary data.</text>
</comment>
<dbReference type="AlphaFoldDB" id="A0A560F0Y7"/>
<evidence type="ECO:0000259" key="4">
    <source>
        <dbReference type="PROSITE" id="PS50949"/>
    </source>
</evidence>
<keyword evidence="3" id="KW-0804">Transcription</keyword>
<dbReference type="SMART" id="SM00895">
    <property type="entry name" value="FCD"/>
    <property type="match status" value="1"/>
</dbReference>
<evidence type="ECO:0000313" key="6">
    <source>
        <dbReference type="Proteomes" id="UP000319859"/>
    </source>
</evidence>
<dbReference type="Gene3D" id="1.20.120.530">
    <property type="entry name" value="GntR ligand-binding domain-like"/>
    <property type="match status" value="1"/>
</dbReference>
<dbReference type="CDD" id="cd07377">
    <property type="entry name" value="WHTH_GntR"/>
    <property type="match status" value="1"/>
</dbReference>
<sequence length="240" mass="26939">MSAVVDLTEGLSEERALLSDRIRDALTDEIARGDLPAGMQLDEQDLADRFGASRTPVREALRQLAVSGLVEMRPRRGVVVTRLTPERIMDMFEATAEIEAMCVRLATHRMTPLERSRLMRLHGDSLEMVQRGDVDAYDAFNREFHETLYRATHNSFMAEQAMAVRKRLNAFRRTQLRHGDRMAHSRQEHDSVMAAIAEGDGETAARRMRAHMLNAATALERYIGEHIGQVSNDPGGAGGR</sequence>
<dbReference type="PROSITE" id="PS50949">
    <property type="entry name" value="HTH_GNTR"/>
    <property type="match status" value="1"/>
</dbReference>
<gene>
    <name evidence="5" type="ORF">FBZ89_11579</name>
</gene>
<dbReference type="GO" id="GO:0003677">
    <property type="term" value="F:DNA binding"/>
    <property type="evidence" value="ECO:0007669"/>
    <property type="project" value="UniProtKB-KW"/>
</dbReference>
<dbReference type="Pfam" id="PF00392">
    <property type="entry name" value="GntR"/>
    <property type="match status" value="1"/>
</dbReference>
<dbReference type="SUPFAM" id="SSF46785">
    <property type="entry name" value="Winged helix' DNA-binding domain"/>
    <property type="match status" value="1"/>
</dbReference>
<dbReference type="InterPro" id="IPR000524">
    <property type="entry name" value="Tscrpt_reg_HTH_GntR"/>
</dbReference>
<dbReference type="PRINTS" id="PR00035">
    <property type="entry name" value="HTHGNTR"/>
</dbReference>
<dbReference type="PANTHER" id="PTHR43537">
    <property type="entry name" value="TRANSCRIPTIONAL REGULATOR, GNTR FAMILY"/>
    <property type="match status" value="1"/>
</dbReference>
<dbReference type="OrthoDB" id="9789310at2"/>
<keyword evidence="1" id="KW-0805">Transcription regulation</keyword>
<evidence type="ECO:0000313" key="5">
    <source>
        <dbReference type="EMBL" id="TWB15300.1"/>
    </source>
</evidence>
<dbReference type="InterPro" id="IPR036390">
    <property type="entry name" value="WH_DNA-bd_sf"/>
</dbReference>
<dbReference type="InterPro" id="IPR011711">
    <property type="entry name" value="GntR_C"/>
</dbReference>
<dbReference type="Gene3D" id="1.10.10.10">
    <property type="entry name" value="Winged helix-like DNA-binding domain superfamily/Winged helix DNA-binding domain"/>
    <property type="match status" value="1"/>
</dbReference>
<dbReference type="SUPFAM" id="SSF48008">
    <property type="entry name" value="GntR ligand-binding domain-like"/>
    <property type="match status" value="1"/>
</dbReference>
<feature type="domain" description="HTH gntR-type" evidence="4">
    <location>
        <begin position="16"/>
        <end position="83"/>
    </location>
</feature>
<dbReference type="InterPro" id="IPR008920">
    <property type="entry name" value="TF_FadR/GntR_C"/>
</dbReference>
<keyword evidence="2" id="KW-0238">DNA-binding</keyword>
<evidence type="ECO:0000256" key="3">
    <source>
        <dbReference type="ARBA" id="ARBA00023163"/>
    </source>
</evidence>
<dbReference type="RefSeq" id="WP_145751875.1">
    <property type="nucleotide sequence ID" value="NZ_VITN01000015.1"/>
</dbReference>
<accession>A0A560F0Y7</accession>
<dbReference type="Pfam" id="PF07729">
    <property type="entry name" value="FCD"/>
    <property type="match status" value="1"/>
</dbReference>